<dbReference type="STRING" id="1764295.A0A5B8MDD0"/>
<gene>
    <name evidence="2" type="ORF">A3770_02p11160</name>
</gene>
<evidence type="ECO:0000313" key="2">
    <source>
        <dbReference type="EMBL" id="QDZ18598.1"/>
    </source>
</evidence>
<dbReference type="InterPro" id="IPR028934">
    <property type="entry name" value="Vps26-related"/>
</dbReference>
<dbReference type="InterPro" id="IPR014752">
    <property type="entry name" value="Arrestin-like_C"/>
</dbReference>
<protein>
    <submittedName>
        <fullName evidence="2">Vacuolar protein sorting-associated protein</fullName>
    </submittedName>
</protein>
<dbReference type="Pfam" id="PF03643">
    <property type="entry name" value="Vps26"/>
    <property type="match status" value="1"/>
</dbReference>
<dbReference type="SUPFAM" id="SSF81296">
    <property type="entry name" value="E set domains"/>
    <property type="match status" value="1"/>
</dbReference>
<dbReference type="EMBL" id="CP031035">
    <property type="protein sequence ID" value="QDZ18598.1"/>
    <property type="molecule type" value="Genomic_DNA"/>
</dbReference>
<reference evidence="2 3" key="1">
    <citation type="submission" date="2018-07" db="EMBL/GenBank/DDBJ databases">
        <title>The complete nuclear genome of the prasinophyte Chloropicon primus (CCMP1205).</title>
        <authorList>
            <person name="Pombert J.-F."/>
            <person name="Otis C."/>
            <person name="Turmel M."/>
            <person name="Lemieux C."/>
        </authorList>
    </citation>
    <scope>NUCLEOTIDE SEQUENCE [LARGE SCALE GENOMIC DNA]</scope>
    <source>
        <strain evidence="2 3">CCMP1205</strain>
    </source>
</reference>
<dbReference type="Proteomes" id="UP000316726">
    <property type="component" value="Chromosome 2"/>
</dbReference>
<keyword evidence="3" id="KW-1185">Reference proteome</keyword>
<dbReference type="Gene3D" id="2.60.40.640">
    <property type="match status" value="2"/>
</dbReference>
<evidence type="ECO:0000313" key="3">
    <source>
        <dbReference type="Proteomes" id="UP000316726"/>
    </source>
</evidence>
<name>A0A5B8MDD0_9CHLO</name>
<dbReference type="InterPro" id="IPR014756">
    <property type="entry name" value="Ig_E-set"/>
</dbReference>
<dbReference type="GO" id="GO:0006886">
    <property type="term" value="P:intracellular protein transport"/>
    <property type="evidence" value="ECO:0007669"/>
    <property type="project" value="InterPro"/>
</dbReference>
<comment type="similarity">
    <text evidence="1">Belongs to the VPS26 family.</text>
</comment>
<dbReference type="AlphaFoldDB" id="A0A5B8MDD0"/>
<organism evidence="2 3">
    <name type="scientific">Chloropicon primus</name>
    <dbReference type="NCBI Taxonomy" id="1764295"/>
    <lineage>
        <taxon>Eukaryota</taxon>
        <taxon>Viridiplantae</taxon>
        <taxon>Chlorophyta</taxon>
        <taxon>Chloropicophyceae</taxon>
        <taxon>Chloropicales</taxon>
        <taxon>Chloropicaceae</taxon>
        <taxon>Chloropicon</taxon>
    </lineage>
</organism>
<dbReference type="OrthoDB" id="10263384at2759"/>
<proteinExistence type="inferred from homology"/>
<evidence type="ECO:0000256" key="1">
    <source>
        <dbReference type="ARBA" id="ARBA00009100"/>
    </source>
</evidence>
<accession>A0A5B8MDD0</accession>
<dbReference type="PANTHER" id="PTHR12233">
    <property type="entry name" value="VACUOLAR PROTEIN SORTING 26 RELATED"/>
    <property type="match status" value="1"/>
</dbReference>
<sequence>MSLQVKLSRESLVYYSGETIQGQVTVLNQANTAHAGLKVTVKGVLHLMPGKKELGKVEQTFTLLRKSKQLLEAGKIVGNTEIDFSLQLIPESGSELYETYHGQNVAVEYMVVAELQRTGLKKPLWTTVDFILERPAIMEGKSNAVKTFEIGDIGGDLSSKIVGHVQTTSVDIRTPIEGELEVVSAPPLEGIELQVVRKEKIKIPELVSETTSEAQCCELVVGDVQRNLSVPIYCMLQKFVVCPSLETSKFDLSFLLRLKIVYKDGTAGTREHYHDIPIELQRLERA</sequence>